<dbReference type="Proteomes" id="UP000654075">
    <property type="component" value="Unassembled WGS sequence"/>
</dbReference>
<evidence type="ECO:0000313" key="8">
    <source>
        <dbReference type="Proteomes" id="UP000654075"/>
    </source>
</evidence>
<dbReference type="GO" id="GO:0003723">
    <property type="term" value="F:RNA binding"/>
    <property type="evidence" value="ECO:0007669"/>
    <property type="project" value="InterPro"/>
</dbReference>
<dbReference type="PROSITE" id="PS51375">
    <property type="entry name" value="PPR"/>
    <property type="match status" value="2"/>
</dbReference>
<dbReference type="AlphaFoldDB" id="A0A813EIB9"/>
<keyword evidence="2" id="KW-0689">Ribosomal protein</keyword>
<feature type="repeat" description="PPR" evidence="4">
    <location>
        <begin position="114"/>
        <end position="148"/>
    </location>
</feature>
<dbReference type="InterPro" id="IPR006145">
    <property type="entry name" value="PsdUridine_synth_RsuA/RluA"/>
</dbReference>
<dbReference type="SMART" id="SM00739">
    <property type="entry name" value="KOW"/>
    <property type="match status" value="1"/>
</dbReference>
<dbReference type="Gene3D" id="2.30.30.770">
    <property type="match status" value="1"/>
</dbReference>
<name>A0A813EIB9_POLGL</name>
<evidence type="ECO:0000256" key="4">
    <source>
        <dbReference type="PROSITE-ProRule" id="PRU00708"/>
    </source>
</evidence>
<dbReference type="GO" id="GO:0009982">
    <property type="term" value="F:pseudouridine synthase activity"/>
    <property type="evidence" value="ECO:0007669"/>
    <property type="project" value="InterPro"/>
</dbReference>
<dbReference type="Pfam" id="PF00849">
    <property type="entry name" value="PseudoU_synth_2"/>
    <property type="match status" value="1"/>
</dbReference>
<feature type="repeat" description="PPR" evidence="4">
    <location>
        <begin position="44"/>
        <end position="78"/>
    </location>
</feature>
<evidence type="ECO:0000256" key="1">
    <source>
        <dbReference type="ARBA" id="ARBA00009124"/>
    </source>
</evidence>
<feature type="domain" description="KOW" evidence="6">
    <location>
        <begin position="566"/>
        <end position="593"/>
    </location>
</feature>
<dbReference type="InterPro" id="IPR001141">
    <property type="entry name" value="Ribosomal_eL27"/>
</dbReference>
<comment type="similarity">
    <text evidence="1">Belongs to the eukaryotic ribosomal protein eL27 family.</text>
</comment>
<dbReference type="EMBL" id="CAJNNV010010829">
    <property type="protein sequence ID" value="CAE8599108.1"/>
    <property type="molecule type" value="Genomic_DNA"/>
</dbReference>
<accession>A0A813EIB9</accession>
<comment type="caution">
    <text evidence="7">The sequence shown here is derived from an EMBL/GenBank/DDBJ whole genome shotgun (WGS) entry which is preliminary data.</text>
</comment>
<dbReference type="GO" id="GO:0001522">
    <property type="term" value="P:pseudouridine synthesis"/>
    <property type="evidence" value="ECO:0007669"/>
    <property type="project" value="InterPro"/>
</dbReference>
<dbReference type="InterPro" id="IPR008991">
    <property type="entry name" value="Translation_prot_SH3-like_sf"/>
</dbReference>
<dbReference type="Pfam" id="PF01535">
    <property type="entry name" value="PPR"/>
    <property type="match status" value="2"/>
</dbReference>
<dbReference type="SUPFAM" id="SSF50104">
    <property type="entry name" value="Translation proteins SH3-like domain"/>
    <property type="match status" value="1"/>
</dbReference>
<dbReference type="SUPFAM" id="SSF55120">
    <property type="entry name" value="Pseudouridine synthase"/>
    <property type="match status" value="1"/>
</dbReference>
<evidence type="ECO:0000256" key="2">
    <source>
        <dbReference type="ARBA" id="ARBA00022980"/>
    </source>
</evidence>
<dbReference type="InterPro" id="IPR020103">
    <property type="entry name" value="PsdUridine_synth_cat_dom_sf"/>
</dbReference>
<organism evidence="7 8">
    <name type="scientific">Polarella glacialis</name>
    <name type="common">Dinoflagellate</name>
    <dbReference type="NCBI Taxonomy" id="89957"/>
    <lineage>
        <taxon>Eukaryota</taxon>
        <taxon>Sar</taxon>
        <taxon>Alveolata</taxon>
        <taxon>Dinophyceae</taxon>
        <taxon>Suessiales</taxon>
        <taxon>Suessiaceae</taxon>
        <taxon>Polarella</taxon>
    </lineage>
</organism>
<protein>
    <recommendedName>
        <fullName evidence="6">KOW domain-containing protein</fullName>
    </recommendedName>
</protein>
<dbReference type="CDD" id="cd06090">
    <property type="entry name" value="KOW_RPL27"/>
    <property type="match status" value="1"/>
</dbReference>
<dbReference type="Gene3D" id="1.25.40.10">
    <property type="entry name" value="Tetratricopeptide repeat domain"/>
    <property type="match status" value="2"/>
</dbReference>
<dbReference type="GO" id="GO:1990904">
    <property type="term" value="C:ribonucleoprotein complex"/>
    <property type="evidence" value="ECO:0007669"/>
    <property type="project" value="UniProtKB-KW"/>
</dbReference>
<dbReference type="Gene3D" id="3.30.2350.10">
    <property type="entry name" value="Pseudouridine synthase"/>
    <property type="match status" value="1"/>
</dbReference>
<dbReference type="InterPro" id="IPR011990">
    <property type="entry name" value="TPR-like_helical_dom_sf"/>
</dbReference>
<proteinExistence type="inferred from homology"/>
<dbReference type="OrthoDB" id="424794at2759"/>
<evidence type="ECO:0000259" key="6">
    <source>
        <dbReference type="SMART" id="SM00739"/>
    </source>
</evidence>
<dbReference type="Pfam" id="PF00467">
    <property type="entry name" value="KOW"/>
    <property type="match status" value="1"/>
</dbReference>
<feature type="region of interest" description="Disordered" evidence="5">
    <location>
        <begin position="489"/>
        <end position="511"/>
    </location>
</feature>
<dbReference type="GO" id="GO:0005840">
    <property type="term" value="C:ribosome"/>
    <property type="evidence" value="ECO:0007669"/>
    <property type="project" value="UniProtKB-KW"/>
</dbReference>
<evidence type="ECO:0000256" key="5">
    <source>
        <dbReference type="SAM" id="MobiDB-lite"/>
    </source>
</evidence>
<gene>
    <name evidence="7" type="ORF">PGLA1383_LOCUS17479</name>
</gene>
<dbReference type="InterPro" id="IPR038655">
    <property type="entry name" value="Ribosomal_eL27_sf"/>
</dbReference>
<dbReference type="GO" id="GO:0006412">
    <property type="term" value="P:translation"/>
    <property type="evidence" value="ECO:0007669"/>
    <property type="project" value="InterPro"/>
</dbReference>
<sequence>MSRFRLVPDEFSYNSAIFACAKGGQWQWALRVFAGISEVRVACDAITCNAAISACAGGAQWQPALHMLKDIPEMRLSPDKFSYCAALSACEKGRQWQFSLSLLSEMTQTRLSGDELCHGAAISACEKDGRWQVAVSLLHQMPQRSMKPSAIMYNVVSSALETAGVWEASLALLGNMLVQRLIPDALFAGSTAGALRKAVSEESAYDLLVQLLQLWIAQDRPEAQEEGEPEEENGYLPGSSEHVRILGTAPGVIAIFKPTGVTTATAVGQVSQQLVGETAESELYNPAGLFIVSRLDHPTSGVCPVALGVAGSAAAYWLQAQFAGRLVRKEYLCLCEGPALGPEGFTGAIASRLLTTDMGLVRGTSQSSRTEVSALGREAATGYEVVARYCAPRGAAGEISELMLLLVRPLTGRTHQIRVHLASIGRPLVGDLTYGTRGSSLLPACPRLFLHCREITLRDVEGRPFVAEAPLPADLQDILARLQPVQVQESRNGNHQGEQEEQSLAGGSKCLTGHKDNAHRSDILSVLPATWGYQNVTRSTSLLDFPVIQGCYATDAIFSLAAMGKFIKAGRVVVILSGRYAGKKAIVAKVFDDGSKSRPFGHCLVAGVDRAPLKVTRKMSKKKISKRTRVKPFVKYVNYNHIMPTRYQVPTEIQPAAMVTDQQMDTSDGRIEAKKFVKSLLQEKFAAPPADKTGRPSKDVLYLRKKLRF</sequence>
<dbReference type="PANTHER" id="PTHR10497">
    <property type="entry name" value="60S RIBOSOMAL PROTEIN L27"/>
    <property type="match status" value="1"/>
</dbReference>
<dbReference type="Pfam" id="PF01777">
    <property type="entry name" value="Ribosomal_L27e"/>
    <property type="match status" value="1"/>
</dbReference>
<dbReference type="InterPro" id="IPR041991">
    <property type="entry name" value="Ribosomal_eL27_KOW"/>
</dbReference>
<reference evidence="7" key="1">
    <citation type="submission" date="2021-02" db="EMBL/GenBank/DDBJ databases">
        <authorList>
            <person name="Dougan E. K."/>
            <person name="Rhodes N."/>
            <person name="Thang M."/>
            <person name="Chan C."/>
        </authorList>
    </citation>
    <scope>NUCLEOTIDE SEQUENCE</scope>
</reference>
<keyword evidence="3" id="KW-0687">Ribonucleoprotein</keyword>
<dbReference type="CDD" id="cd02869">
    <property type="entry name" value="PseudoU_synth_RluA_like"/>
    <property type="match status" value="1"/>
</dbReference>
<evidence type="ECO:0000256" key="3">
    <source>
        <dbReference type="ARBA" id="ARBA00023274"/>
    </source>
</evidence>
<dbReference type="InterPro" id="IPR002885">
    <property type="entry name" value="PPR_rpt"/>
</dbReference>
<evidence type="ECO:0000313" key="7">
    <source>
        <dbReference type="EMBL" id="CAE8599108.1"/>
    </source>
</evidence>
<dbReference type="InterPro" id="IPR005824">
    <property type="entry name" value="KOW"/>
</dbReference>
<dbReference type="GO" id="GO:0003735">
    <property type="term" value="F:structural constituent of ribosome"/>
    <property type="evidence" value="ECO:0007669"/>
    <property type="project" value="InterPro"/>
</dbReference>
<keyword evidence="8" id="KW-1185">Reference proteome</keyword>